<evidence type="ECO:0000313" key="1">
    <source>
        <dbReference type="EMBL" id="CRK47609.1"/>
    </source>
</evidence>
<protein>
    <submittedName>
        <fullName evidence="1">Uncharacterized protein</fullName>
    </submittedName>
</protein>
<proteinExistence type="predicted"/>
<gene>
    <name evidence="1" type="ORF">BN1723_020339</name>
</gene>
<reference evidence="2" key="1">
    <citation type="submission" date="2015-05" db="EMBL/GenBank/DDBJ databases">
        <authorList>
            <person name="Fogelqvist Johan"/>
        </authorList>
    </citation>
    <scope>NUCLEOTIDE SEQUENCE [LARGE SCALE GENOMIC DNA]</scope>
</reference>
<accession>A0A0G4NMF7</accession>
<organism evidence="1 2">
    <name type="scientific">Verticillium longisporum</name>
    <name type="common">Verticillium dahliae var. longisporum</name>
    <dbReference type="NCBI Taxonomy" id="100787"/>
    <lineage>
        <taxon>Eukaryota</taxon>
        <taxon>Fungi</taxon>
        <taxon>Dikarya</taxon>
        <taxon>Ascomycota</taxon>
        <taxon>Pezizomycotina</taxon>
        <taxon>Sordariomycetes</taxon>
        <taxon>Hypocreomycetidae</taxon>
        <taxon>Glomerellales</taxon>
        <taxon>Plectosphaerellaceae</taxon>
        <taxon>Verticillium</taxon>
    </lineage>
</organism>
<feature type="non-terminal residue" evidence="1">
    <location>
        <position position="1"/>
    </location>
</feature>
<sequence>PPELSGEALAKKVPSHLDSKGTVYADQFLQEYVPREYDDLQRRQLFCILDLRRLKHSANEVFAKKDWKLNIMNFAKEFEKSRSLIMLRYGLYEFKNVKPSGDVLRKWRAAHG</sequence>
<feature type="non-terminal residue" evidence="1">
    <location>
        <position position="112"/>
    </location>
</feature>
<dbReference type="AlphaFoldDB" id="A0A0G4NMF7"/>
<evidence type="ECO:0000313" key="2">
    <source>
        <dbReference type="Proteomes" id="UP000045706"/>
    </source>
</evidence>
<dbReference type="EMBL" id="CVQI01036754">
    <property type="protein sequence ID" value="CRK47609.1"/>
    <property type="molecule type" value="Genomic_DNA"/>
</dbReference>
<name>A0A0G4NMF7_VERLO</name>
<dbReference type="Proteomes" id="UP000045706">
    <property type="component" value="Unassembled WGS sequence"/>
</dbReference>